<gene>
    <name evidence="1" type="ORF">JK635_01885</name>
</gene>
<sequence>MINKINRDSPLFNSYLEVLKNRIFKIIPLMEENNENITRYIESILFEMYGLQNVINGVKESYNYLSILCGLESILITNKDFKFIRSEIFRLLGLIEKLQKGE</sequence>
<proteinExistence type="predicted"/>
<evidence type="ECO:0000313" key="1">
    <source>
        <dbReference type="EMBL" id="MBL4950989.1"/>
    </source>
</evidence>
<keyword evidence="2" id="KW-1185">Reference proteome</keyword>
<protein>
    <submittedName>
        <fullName evidence="1">Uncharacterized protein</fullName>
    </submittedName>
</protein>
<dbReference type="RefSeq" id="WP_202651896.1">
    <property type="nucleotide sequence ID" value="NZ_JAESWB010000025.1"/>
</dbReference>
<reference evidence="1 2" key="1">
    <citation type="submission" date="2021-01" db="EMBL/GenBank/DDBJ databases">
        <title>Genome public.</title>
        <authorList>
            <person name="Liu C."/>
            <person name="Sun Q."/>
        </authorList>
    </citation>
    <scope>NUCLEOTIDE SEQUENCE [LARGE SCALE GENOMIC DNA]</scope>
    <source>
        <strain evidence="1 2">YIM B02564</strain>
    </source>
</reference>
<organism evidence="1 2">
    <name type="scientific">Neobacillus paridis</name>
    <dbReference type="NCBI Taxonomy" id="2803862"/>
    <lineage>
        <taxon>Bacteria</taxon>
        <taxon>Bacillati</taxon>
        <taxon>Bacillota</taxon>
        <taxon>Bacilli</taxon>
        <taxon>Bacillales</taxon>
        <taxon>Bacillaceae</taxon>
        <taxon>Neobacillus</taxon>
    </lineage>
</organism>
<name>A0ABS1TIY1_9BACI</name>
<evidence type="ECO:0000313" key="2">
    <source>
        <dbReference type="Proteomes" id="UP000623967"/>
    </source>
</evidence>
<dbReference type="EMBL" id="JAESWB010000025">
    <property type="protein sequence ID" value="MBL4950989.1"/>
    <property type="molecule type" value="Genomic_DNA"/>
</dbReference>
<accession>A0ABS1TIY1</accession>
<comment type="caution">
    <text evidence="1">The sequence shown here is derived from an EMBL/GenBank/DDBJ whole genome shotgun (WGS) entry which is preliminary data.</text>
</comment>
<dbReference type="Proteomes" id="UP000623967">
    <property type="component" value="Unassembled WGS sequence"/>
</dbReference>